<proteinExistence type="predicted"/>
<name>A0A149TXP5_9PROT</name>
<protein>
    <submittedName>
        <fullName evidence="1">Uncharacterized protein</fullName>
    </submittedName>
</protein>
<dbReference type="RefSeq" id="WP_061488010.1">
    <property type="nucleotide sequence ID" value="NZ_LHZT01000117.1"/>
</dbReference>
<gene>
    <name evidence="1" type="ORF">AD947_07335</name>
</gene>
<dbReference type="Proteomes" id="UP000075411">
    <property type="component" value="Unassembled WGS sequence"/>
</dbReference>
<organism evidence="1 2">
    <name type="scientific">Acetobacter tropicalis</name>
    <dbReference type="NCBI Taxonomy" id="104102"/>
    <lineage>
        <taxon>Bacteria</taxon>
        <taxon>Pseudomonadati</taxon>
        <taxon>Pseudomonadota</taxon>
        <taxon>Alphaproteobacteria</taxon>
        <taxon>Acetobacterales</taxon>
        <taxon>Acetobacteraceae</taxon>
        <taxon>Acetobacter</taxon>
    </lineage>
</organism>
<dbReference type="PATRIC" id="fig|104102.12.peg.2274"/>
<dbReference type="EMBL" id="LHZT01000117">
    <property type="protein sequence ID" value="KXV57994.1"/>
    <property type="molecule type" value="Genomic_DNA"/>
</dbReference>
<dbReference type="OrthoDB" id="7226450at2"/>
<dbReference type="AlphaFoldDB" id="A0A149TXP5"/>
<reference evidence="1 2" key="1">
    <citation type="submission" date="2015-06" db="EMBL/GenBank/DDBJ databases">
        <title>Improved classification and identification of acetic acid bacteria using matrix-assisted laser desorption/ionization time-of-flight mass spectrometry; Gluconobacter nephelii and Gluconobacter uchimurae are later heterotypic synonyms of Gluconobacter japonicus and Gluconobacter oxydans, respectively.</title>
        <authorList>
            <person name="Li L."/>
            <person name="Cleenwerck I."/>
            <person name="De Vuyst L."/>
            <person name="Vandamme P."/>
        </authorList>
    </citation>
    <scope>NUCLEOTIDE SEQUENCE [LARGE SCALE GENOMIC DNA]</scope>
    <source>
        <strain evidence="1 2">LMG 1663</strain>
    </source>
</reference>
<accession>A0A149TXP5</accession>
<sequence>MVSSPSAPDPYKTADAQSQYNQNTAVTQQLLNMTDQVTPYGNVTYTPNGTTSITSPDGKTYQVPRFTQTTTLNNQQQQTLDQQQQAATNIASTANNLSNAGLSGLSQAVDTSGAPALQSSLGSGYTTTPGNDYSTNLGNGYTTNLGSGYQTKVGNGYSTDLGSDYNTSFGGDVSQAMTNAKNAVMDQYTPTLDRNAEATRAQELASGVRAGSAAYSANEQTIGDNYTRAADQATQTAQSVQNQLFNQQQQQAAYTDSALLNKANYTNNAALNQAQFGNSALLSGAQFGNEAALNQFNAQNNAALSSAQFGNSALLNSANFNNSANSQWLQNYYQQRDQPLNELSALLSQSQVNNANTATSATPQTQVGGVDYSGMVQSNYAQKLQQSNQLTSGLFALGSSAMGVGGSLLGGG</sequence>
<evidence type="ECO:0000313" key="1">
    <source>
        <dbReference type="EMBL" id="KXV57994.1"/>
    </source>
</evidence>
<comment type="caution">
    <text evidence="1">The sequence shown here is derived from an EMBL/GenBank/DDBJ whole genome shotgun (WGS) entry which is preliminary data.</text>
</comment>
<evidence type="ECO:0000313" key="2">
    <source>
        <dbReference type="Proteomes" id="UP000075411"/>
    </source>
</evidence>